<evidence type="ECO:0000313" key="3">
    <source>
        <dbReference type="Proteomes" id="UP001597472"/>
    </source>
</evidence>
<accession>A0ABW5KUN7</accession>
<keyword evidence="3" id="KW-1185">Reference proteome</keyword>
<dbReference type="Proteomes" id="UP001597472">
    <property type="component" value="Unassembled WGS sequence"/>
</dbReference>
<proteinExistence type="predicted"/>
<dbReference type="RefSeq" id="WP_376894043.1">
    <property type="nucleotide sequence ID" value="NZ_JBHULS010000004.1"/>
</dbReference>
<dbReference type="EMBL" id="JBHULS010000004">
    <property type="protein sequence ID" value="MFD2552173.1"/>
    <property type="molecule type" value="Genomic_DNA"/>
</dbReference>
<sequence>MKKLFLLFLSTTLMFTTSCSSDDDNNTPPPAPRNTVTKANILVLDLSDNPMQNVTVYAQSESNWDANGGASSTNANFEVTTGADGIAKFDDLYTEADFNSGNNFTNVYRFSVFINTGTTTGNVTVGQSITMGEEVNITLNSL</sequence>
<comment type="caution">
    <text evidence="2">The sequence shown here is derived from an EMBL/GenBank/DDBJ whole genome shotgun (WGS) entry which is preliminary data.</text>
</comment>
<name>A0ABW5KUN7_9FLAO</name>
<reference evidence="3" key="1">
    <citation type="journal article" date="2019" name="Int. J. Syst. Evol. Microbiol.">
        <title>The Global Catalogue of Microorganisms (GCM) 10K type strain sequencing project: providing services to taxonomists for standard genome sequencing and annotation.</title>
        <authorList>
            <consortium name="The Broad Institute Genomics Platform"/>
            <consortium name="The Broad Institute Genome Sequencing Center for Infectious Disease"/>
            <person name="Wu L."/>
            <person name="Ma J."/>
        </authorList>
    </citation>
    <scope>NUCLEOTIDE SEQUENCE [LARGE SCALE GENOMIC DNA]</scope>
    <source>
        <strain evidence="3">KCTC 42587</strain>
    </source>
</reference>
<gene>
    <name evidence="2" type="ORF">ACFSQP_10130</name>
</gene>
<evidence type="ECO:0000256" key="1">
    <source>
        <dbReference type="SAM" id="SignalP"/>
    </source>
</evidence>
<organism evidence="2 3">
    <name type="scientific">Bizionia sediminis</name>
    <dbReference type="NCBI Taxonomy" id="1737064"/>
    <lineage>
        <taxon>Bacteria</taxon>
        <taxon>Pseudomonadati</taxon>
        <taxon>Bacteroidota</taxon>
        <taxon>Flavobacteriia</taxon>
        <taxon>Flavobacteriales</taxon>
        <taxon>Flavobacteriaceae</taxon>
        <taxon>Bizionia</taxon>
    </lineage>
</organism>
<keyword evidence="1" id="KW-0732">Signal</keyword>
<feature type="signal peptide" evidence="1">
    <location>
        <begin position="1"/>
        <end position="21"/>
    </location>
</feature>
<evidence type="ECO:0000313" key="2">
    <source>
        <dbReference type="EMBL" id="MFD2552173.1"/>
    </source>
</evidence>
<dbReference type="PROSITE" id="PS51257">
    <property type="entry name" value="PROKAR_LIPOPROTEIN"/>
    <property type="match status" value="1"/>
</dbReference>
<protein>
    <submittedName>
        <fullName evidence="2">Uncharacterized protein</fullName>
    </submittedName>
</protein>
<feature type="chain" id="PRO_5046715756" evidence="1">
    <location>
        <begin position="22"/>
        <end position="142"/>
    </location>
</feature>